<keyword evidence="1" id="KW-0001">2Fe-2S</keyword>
<dbReference type="Gene3D" id="2.102.10.10">
    <property type="entry name" value="Rieske [2Fe-2S] iron-sulphur domain"/>
    <property type="match status" value="1"/>
</dbReference>
<evidence type="ECO:0000256" key="3">
    <source>
        <dbReference type="ARBA" id="ARBA00023004"/>
    </source>
</evidence>
<dbReference type="KEGG" id="cph:Cpha266_0659"/>
<organism evidence="7 8">
    <name type="scientific">Chlorobium phaeobacteroides (strain DSM 266 / SMG 266 / 2430)</name>
    <dbReference type="NCBI Taxonomy" id="290317"/>
    <lineage>
        <taxon>Bacteria</taxon>
        <taxon>Pseudomonadati</taxon>
        <taxon>Chlorobiota</taxon>
        <taxon>Chlorobiia</taxon>
        <taxon>Chlorobiales</taxon>
        <taxon>Chlorobiaceae</taxon>
        <taxon>Chlorobium/Pelodictyon group</taxon>
        <taxon>Chlorobium</taxon>
    </lineage>
</organism>
<keyword evidence="8" id="KW-1185">Reference proteome</keyword>
<dbReference type="InterPro" id="IPR050464">
    <property type="entry name" value="Zeta_carotene_desat/Oxidored"/>
</dbReference>
<dbReference type="eggNOG" id="COG1232">
    <property type="taxonomic scope" value="Bacteria"/>
</dbReference>
<dbReference type="EMBL" id="CP000492">
    <property type="protein sequence ID" value="ABL64714.1"/>
    <property type="molecule type" value="Genomic_DNA"/>
</dbReference>
<reference evidence="7 8" key="1">
    <citation type="submission" date="2006-12" db="EMBL/GenBank/DDBJ databases">
        <title>Complete sequence of Chlorobium phaeobacteroides DSM 266.</title>
        <authorList>
            <consortium name="US DOE Joint Genome Institute"/>
            <person name="Copeland A."/>
            <person name="Lucas S."/>
            <person name="Lapidus A."/>
            <person name="Barry K."/>
            <person name="Detter J.C."/>
            <person name="Glavina del Rio T."/>
            <person name="Hammon N."/>
            <person name="Israni S."/>
            <person name="Pitluck S."/>
            <person name="Goltsman E."/>
            <person name="Schmutz J."/>
            <person name="Larimer F."/>
            <person name="Land M."/>
            <person name="Hauser L."/>
            <person name="Mikhailova N."/>
            <person name="Li T."/>
            <person name="Overmann J."/>
            <person name="Bryant D.A."/>
            <person name="Richardson P."/>
        </authorList>
    </citation>
    <scope>NUCLEOTIDE SEQUENCE [LARGE SCALE GENOMIC DNA]</scope>
    <source>
        <strain evidence="7 8">DSM 266</strain>
    </source>
</reference>
<evidence type="ECO:0000256" key="1">
    <source>
        <dbReference type="ARBA" id="ARBA00022714"/>
    </source>
</evidence>
<dbReference type="eggNOG" id="COG3349">
    <property type="taxonomic scope" value="Bacteria"/>
</dbReference>
<dbReference type="InterPro" id="IPR036188">
    <property type="entry name" value="FAD/NAD-bd_sf"/>
</dbReference>
<evidence type="ECO:0000256" key="5">
    <source>
        <dbReference type="SAM" id="Phobius"/>
    </source>
</evidence>
<sequence length="644" mass="70647" precursor="true">MQRREFISKFFRSAGIGAGAVAAGTAGLIGYYQPRKELYEVDNNGSSEAQRPASSKKVVVVGGGLAGITASIELARHGFGVTLVESSSSLGGKLTGWSLDALGETFPVEHGFHGFFDQYYNLNEMFAFAGVDKAVFDASPGYPILFKNRPAEIYGQTPRYFPFNILSVLWQSRSLDLVSFLKNYQGLWPVIGLLRYSYSKTFRDYDSIDFMTYCRRGNILPAFIDTVLHPFADATMNRMEVLSAAEALRYFHFYFMASPEGLSFRITNRDCMSALIDPLRLKLEELGVTIRSGRKALRLRIEDEKVSGVVLQGSGGSGQIYSGIAVSDVPASGWVVLAASEGVPVLVSRHDGGFVAFDARCTHMGCPVAPHPESGGFFCPCHAGKFDAAGNPVSGPPKAPLQKLSVMQKGEQLLLTLPAGDSLADDDDFLECDYCIAASDVRGTRELVRLSGLNKPDFERQVSSLGEADPYAVYRLWLDRPLLTAKFPFYTVSGYTYTDSVSIYSAFQEPFISWAKKHHGAVIELHAYAIAPEDVRAEEDIKAAMQKELHHLFPETEGATILHELYMQQSNFTRWAPGDHAGRPGTETPLSNLFLAGDWIKVDAPVFLMEAAAFTGRMAANAIFIKEKVKPVPLPIVSMDGLFA</sequence>
<keyword evidence="5" id="KW-1133">Transmembrane helix</keyword>
<accession>A1BE87</accession>
<dbReference type="PANTHER" id="PTHR42923">
    <property type="entry name" value="PROTOPORPHYRINOGEN OXIDASE"/>
    <property type="match status" value="1"/>
</dbReference>
<keyword evidence="5" id="KW-0472">Membrane</keyword>
<evidence type="ECO:0000256" key="2">
    <source>
        <dbReference type="ARBA" id="ARBA00022723"/>
    </source>
</evidence>
<dbReference type="Pfam" id="PF13450">
    <property type="entry name" value="NAD_binding_8"/>
    <property type="match status" value="1"/>
</dbReference>
<dbReference type="OrthoDB" id="165343at2"/>
<dbReference type="SUPFAM" id="SSF51905">
    <property type="entry name" value="FAD/NAD(P)-binding domain"/>
    <property type="match status" value="2"/>
</dbReference>
<dbReference type="Gene3D" id="3.50.50.60">
    <property type="entry name" value="FAD/NAD(P)-binding domain"/>
    <property type="match status" value="2"/>
</dbReference>
<keyword evidence="5" id="KW-0812">Transmembrane</keyword>
<dbReference type="PANTHER" id="PTHR42923:SF43">
    <property type="entry name" value="AMINE OXIDASE"/>
    <property type="match status" value="1"/>
</dbReference>
<dbReference type="BioCyc" id="MetaCyc:MONOMER-20356"/>
<keyword evidence="3" id="KW-0408">Iron</keyword>
<dbReference type="GO" id="GO:0046872">
    <property type="term" value="F:metal ion binding"/>
    <property type="evidence" value="ECO:0007669"/>
    <property type="project" value="UniProtKB-KW"/>
</dbReference>
<protein>
    <submittedName>
        <fullName evidence="7">Rieske (2Fe-2S) domain protein</fullName>
    </submittedName>
</protein>
<dbReference type="eggNOG" id="COG0723">
    <property type="taxonomic scope" value="Bacteria"/>
</dbReference>
<dbReference type="Proteomes" id="UP000008701">
    <property type="component" value="Chromosome"/>
</dbReference>
<gene>
    <name evidence="7" type="ordered locus">Cpha266_0659</name>
</gene>
<dbReference type="CDD" id="cd03467">
    <property type="entry name" value="Rieske"/>
    <property type="match status" value="1"/>
</dbReference>
<dbReference type="InterPro" id="IPR002937">
    <property type="entry name" value="Amino_oxidase"/>
</dbReference>
<evidence type="ECO:0000313" key="7">
    <source>
        <dbReference type="EMBL" id="ABL64714.1"/>
    </source>
</evidence>
<dbReference type="InterPro" id="IPR036922">
    <property type="entry name" value="Rieske_2Fe-2S_sf"/>
</dbReference>
<evidence type="ECO:0000259" key="6">
    <source>
        <dbReference type="PROSITE" id="PS51296"/>
    </source>
</evidence>
<proteinExistence type="predicted"/>
<name>A1BE87_CHLPD</name>
<feature type="domain" description="Rieske" evidence="6">
    <location>
        <begin position="321"/>
        <end position="415"/>
    </location>
</feature>
<dbReference type="GO" id="GO:0016491">
    <property type="term" value="F:oxidoreductase activity"/>
    <property type="evidence" value="ECO:0007669"/>
    <property type="project" value="InterPro"/>
</dbReference>
<feature type="transmembrane region" description="Helical" evidence="5">
    <location>
        <begin position="12"/>
        <end position="32"/>
    </location>
</feature>
<dbReference type="Pfam" id="PF00355">
    <property type="entry name" value="Rieske"/>
    <property type="match status" value="1"/>
</dbReference>
<dbReference type="PROSITE" id="PS51296">
    <property type="entry name" value="RIESKE"/>
    <property type="match status" value="1"/>
</dbReference>
<dbReference type="GO" id="GO:0051537">
    <property type="term" value="F:2 iron, 2 sulfur cluster binding"/>
    <property type="evidence" value="ECO:0007669"/>
    <property type="project" value="UniProtKB-KW"/>
</dbReference>
<evidence type="ECO:0000313" key="8">
    <source>
        <dbReference type="Proteomes" id="UP000008701"/>
    </source>
</evidence>
<dbReference type="STRING" id="290317.Cpha266_0659"/>
<dbReference type="RefSeq" id="WP_011744544.1">
    <property type="nucleotide sequence ID" value="NC_008639.1"/>
</dbReference>
<keyword evidence="2" id="KW-0479">Metal-binding</keyword>
<dbReference type="HOGENOM" id="CLU_026366_0_0_10"/>
<evidence type="ECO:0000256" key="4">
    <source>
        <dbReference type="ARBA" id="ARBA00023014"/>
    </source>
</evidence>
<dbReference type="AlphaFoldDB" id="A1BE87"/>
<dbReference type="InterPro" id="IPR017941">
    <property type="entry name" value="Rieske_2Fe-2S"/>
</dbReference>
<dbReference type="Pfam" id="PF01593">
    <property type="entry name" value="Amino_oxidase"/>
    <property type="match status" value="1"/>
</dbReference>
<keyword evidence="4" id="KW-0411">Iron-sulfur</keyword>
<dbReference type="Gene3D" id="3.90.660.50">
    <property type="match status" value="1"/>
</dbReference>